<keyword evidence="3" id="KW-1185">Reference proteome</keyword>
<sequence>MQLFQNLDRQLYLDVLWYGCRMKDPLPPFDWSTQCTADVQGDDKYKHLSVSIKIGTLQTLLLQALLRKGMIIFNMPESAKYTPQPNAAGASSDITFMAGIRSLLKLCKIIQSHPDNLSHCVYDGIMRRYDVVFDATGGRSSAAPFDLVSTLTLRAPPGLAVFFCRSTFDLYQGDAAGNLSGSLSPLDDRSLHFWDSSRQNLLTSVLQKADAIDLNRFSKGHLPQHRTRGFRTREDPGGNWLLLSSAIELHADPRYGIKPSVVTLKAPSSYDLSQDLMKRIDVSGFPIDVKTIPGHRSEFRFPDGLRGIPPSGRIEPGKHDSCSTSPWVHDIVNSALAATLPKSAKVVCSSDDDSKACYEDMGWHKGTPIYDAANLDWLLETGLEQVKVVTRATPPSLKAYLGPENRAAASSAGPDKKKSKSRKRATPYSRGPH</sequence>
<feature type="region of interest" description="Disordered" evidence="1">
    <location>
        <begin position="394"/>
        <end position="433"/>
    </location>
</feature>
<protein>
    <submittedName>
        <fullName evidence="2">Uncharacterized protein</fullName>
    </submittedName>
</protein>
<accession>A0A0G4EGB1</accession>
<organism evidence="2 3">
    <name type="scientific">Vitrella brassicaformis (strain CCMP3155)</name>
    <dbReference type="NCBI Taxonomy" id="1169540"/>
    <lineage>
        <taxon>Eukaryota</taxon>
        <taxon>Sar</taxon>
        <taxon>Alveolata</taxon>
        <taxon>Colpodellida</taxon>
        <taxon>Vitrellaceae</taxon>
        <taxon>Vitrella</taxon>
    </lineage>
</organism>
<evidence type="ECO:0000313" key="2">
    <source>
        <dbReference type="EMBL" id="CEL95558.1"/>
    </source>
</evidence>
<dbReference type="VEuPathDB" id="CryptoDB:Vbra_7404"/>
<name>A0A0G4EGB1_VITBC</name>
<proteinExistence type="predicted"/>
<reference evidence="2 3" key="1">
    <citation type="submission" date="2014-11" db="EMBL/GenBank/DDBJ databases">
        <authorList>
            <person name="Zhu J."/>
            <person name="Qi W."/>
            <person name="Song R."/>
        </authorList>
    </citation>
    <scope>NUCLEOTIDE SEQUENCE [LARGE SCALE GENOMIC DNA]</scope>
</reference>
<dbReference type="InParanoid" id="A0A0G4EGB1"/>
<gene>
    <name evidence="2" type="ORF">Vbra_7404</name>
</gene>
<dbReference type="AlphaFoldDB" id="A0A0G4EGB1"/>
<dbReference type="Proteomes" id="UP000041254">
    <property type="component" value="Unassembled WGS sequence"/>
</dbReference>
<evidence type="ECO:0000313" key="3">
    <source>
        <dbReference type="Proteomes" id="UP000041254"/>
    </source>
</evidence>
<evidence type="ECO:0000256" key="1">
    <source>
        <dbReference type="SAM" id="MobiDB-lite"/>
    </source>
</evidence>
<dbReference type="EMBL" id="CDMY01000231">
    <property type="protein sequence ID" value="CEL95558.1"/>
    <property type="molecule type" value="Genomic_DNA"/>
</dbReference>